<keyword evidence="1" id="KW-0812">Transmembrane</keyword>
<evidence type="ECO:0000313" key="2">
    <source>
        <dbReference type="EMBL" id="OGY47150.1"/>
    </source>
</evidence>
<organism evidence="2 3">
    <name type="scientific">Candidatus Buchananbacteria bacterium RIFCSPHIGHO2_02_FULL_38_8</name>
    <dbReference type="NCBI Taxonomy" id="1797538"/>
    <lineage>
        <taxon>Bacteria</taxon>
        <taxon>Candidatus Buchananiibacteriota</taxon>
    </lineage>
</organism>
<dbReference type="Proteomes" id="UP000178747">
    <property type="component" value="Unassembled WGS sequence"/>
</dbReference>
<keyword evidence="1" id="KW-1133">Transmembrane helix</keyword>
<protein>
    <submittedName>
        <fullName evidence="2">Uncharacterized protein</fullName>
    </submittedName>
</protein>
<evidence type="ECO:0000313" key="3">
    <source>
        <dbReference type="Proteomes" id="UP000178747"/>
    </source>
</evidence>
<evidence type="ECO:0000256" key="1">
    <source>
        <dbReference type="SAM" id="Phobius"/>
    </source>
</evidence>
<dbReference type="EMBL" id="MHIH01000053">
    <property type="protein sequence ID" value="OGY47150.1"/>
    <property type="molecule type" value="Genomic_DNA"/>
</dbReference>
<reference evidence="2 3" key="1">
    <citation type="journal article" date="2016" name="Nat. Commun.">
        <title>Thousands of microbial genomes shed light on interconnected biogeochemical processes in an aquifer system.</title>
        <authorList>
            <person name="Anantharaman K."/>
            <person name="Brown C.T."/>
            <person name="Hug L.A."/>
            <person name="Sharon I."/>
            <person name="Castelle C.J."/>
            <person name="Probst A.J."/>
            <person name="Thomas B.C."/>
            <person name="Singh A."/>
            <person name="Wilkins M.J."/>
            <person name="Karaoz U."/>
            <person name="Brodie E.L."/>
            <person name="Williams K.H."/>
            <person name="Hubbard S.S."/>
            <person name="Banfield J.F."/>
        </authorList>
    </citation>
    <scope>NUCLEOTIDE SEQUENCE [LARGE SCALE GENOMIC DNA]</scope>
</reference>
<feature type="transmembrane region" description="Helical" evidence="1">
    <location>
        <begin position="100"/>
        <end position="118"/>
    </location>
</feature>
<name>A0A1G1Y5X7_9BACT</name>
<feature type="transmembrane region" description="Helical" evidence="1">
    <location>
        <begin position="5"/>
        <end position="26"/>
    </location>
</feature>
<feature type="transmembrane region" description="Helical" evidence="1">
    <location>
        <begin position="76"/>
        <end position="94"/>
    </location>
</feature>
<keyword evidence="1" id="KW-0472">Membrane</keyword>
<comment type="caution">
    <text evidence="2">The sequence shown here is derived from an EMBL/GenBank/DDBJ whole genome shotgun (WGS) entry which is preliminary data.</text>
</comment>
<accession>A0A1G1Y5X7</accession>
<gene>
    <name evidence="2" type="ORF">A3J62_01860</name>
</gene>
<proteinExistence type="predicted"/>
<feature type="transmembrane region" description="Helical" evidence="1">
    <location>
        <begin position="32"/>
        <end position="55"/>
    </location>
</feature>
<sequence length="139" mass="16110">MRVFLFFVTVGTILFWAGWGIIIFFLDPEQATVLSLAIFYVSLFLALVGTIFLFGNALRTRFLKRQLLNNRLSTSLRQAVFFSALIFGWGLLQIYGLATWWNIILLILALTILEFFFISRRKRGSPPPVDFYERTDQTT</sequence>
<dbReference type="AlphaFoldDB" id="A0A1G1Y5X7"/>